<accession>A0A0K1S7A5</accession>
<sequence>MFESIKFSAIATGIALVATLPVYAANTATMLSACKSRAANAYKTSPGNIVVKYEGQRTDGTHAVNGTYETDKMVNTFQCSFNRNGNQIVKFIKNLPYSKVDEGAM</sequence>
<dbReference type="AlphaFoldDB" id="A0A0K1S7A5"/>
<gene>
    <name evidence="2" type="ORF">VL20_4991</name>
</gene>
<reference evidence="2 3" key="1">
    <citation type="journal article" date="2016" name="Stand. Genomic Sci.">
        <title>Complete genome sequence and genomic characterization of Microcystis panniformis FACHB 1757 by third-generation sequencing.</title>
        <authorList>
            <person name="Zhang J.Y."/>
            <person name="Guan R."/>
            <person name="Zhang H.J."/>
            <person name="Li H."/>
            <person name="Xiao P."/>
            <person name="Yu G.L."/>
            <person name="Du L."/>
            <person name="Cao D.M."/>
            <person name="Zhu B.C."/>
            <person name="Li R.H."/>
            <person name="Lu Z.H."/>
        </authorList>
    </citation>
    <scope>NUCLEOTIDE SEQUENCE [LARGE SCALE GENOMIC DNA]</scope>
    <source>
        <strain evidence="2 3">FACHB-1757</strain>
    </source>
</reference>
<dbReference type="PATRIC" id="fig|1638788.3.peg.5036"/>
<keyword evidence="1" id="KW-0732">Signal</keyword>
<dbReference type="EMBL" id="CP011339">
    <property type="protein sequence ID" value="AKV69866.1"/>
    <property type="molecule type" value="Genomic_DNA"/>
</dbReference>
<proteinExistence type="predicted"/>
<evidence type="ECO:0000256" key="1">
    <source>
        <dbReference type="SAM" id="SignalP"/>
    </source>
</evidence>
<dbReference type="PROSITE" id="PS51257">
    <property type="entry name" value="PROKAR_LIPOPROTEIN"/>
    <property type="match status" value="1"/>
</dbReference>
<evidence type="ECO:0000313" key="3">
    <source>
        <dbReference type="Proteomes" id="UP000068167"/>
    </source>
</evidence>
<dbReference type="RefSeq" id="WP_002757707.1">
    <property type="nucleotide sequence ID" value="NZ_CP011339.1"/>
</dbReference>
<dbReference type="KEGG" id="mpk:VL20_4991"/>
<organism evidence="2 3">
    <name type="scientific">Microcystis panniformis FACHB-1757</name>
    <dbReference type="NCBI Taxonomy" id="1638788"/>
    <lineage>
        <taxon>Bacteria</taxon>
        <taxon>Bacillati</taxon>
        <taxon>Cyanobacteriota</taxon>
        <taxon>Cyanophyceae</taxon>
        <taxon>Oscillatoriophycideae</taxon>
        <taxon>Chroococcales</taxon>
        <taxon>Microcystaceae</taxon>
        <taxon>Microcystis</taxon>
    </lineage>
</organism>
<feature type="chain" id="PRO_5005468518" evidence="1">
    <location>
        <begin position="25"/>
        <end position="105"/>
    </location>
</feature>
<feature type="signal peptide" evidence="1">
    <location>
        <begin position="1"/>
        <end position="24"/>
    </location>
</feature>
<dbReference type="Proteomes" id="UP000068167">
    <property type="component" value="Chromosome"/>
</dbReference>
<protein>
    <submittedName>
        <fullName evidence="2">Uncharacterized protein</fullName>
    </submittedName>
</protein>
<name>A0A0K1S7A5_9CHRO</name>
<evidence type="ECO:0000313" key="2">
    <source>
        <dbReference type="EMBL" id="AKV69866.1"/>
    </source>
</evidence>
<keyword evidence="3" id="KW-1185">Reference proteome</keyword>